<dbReference type="CDD" id="cd00796">
    <property type="entry name" value="INT_Rci_Hp1_C"/>
    <property type="match status" value="1"/>
</dbReference>
<sequence length="343" mass="39843">MAIKQDKDGTWRVQIDRKGMPRTRRTGFTAKGDAELFERNYLAEYRVNHEQAMDGRTLKELIESWFIYHGINLADGERRRRALLQMASDLKNPVASQLTAEQFLKYRYQKTFEGDVVCFKTFNNLHGYLAAVFNKLKKLKVITYQSPICDIDFIKVQERQLSYLSRKQIDELLEVIRIHAQNLNTWWVTQICLRTGARWSEAEKLKRKQLRDGRITFEFTKSKKTRTVPLDPAFFHALDQYAGYLNPDDRIFTNCIGSFRRAAKHTSIDFPQGQKTHILRHSFASHFVMNGGNILSLQKILGHADISMTMRYAHLAPDHLKDAIKLNPLANTVKLSADTFKTQ</sequence>
<dbReference type="Gene3D" id="1.10.443.10">
    <property type="entry name" value="Intergrase catalytic core"/>
    <property type="match status" value="1"/>
</dbReference>
<name>A0ABT1TJ74_9GAMM</name>
<dbReference type="InterPro" id="IPR050090">
    <property type="entry name" value="Tyrosine_recombinase_XerCD"/>
</dbReference>
<feature type="domain" description="Tyr recombinase" evidence="3">
    <location>
        <begin position="159"/>
        <end position="325"/>
    </location>
</feature>
<evidence type="ECO:0000256" key="1">
    <source>
        <dbReference type="ARBA" id="ARBA00022908"/>
    </source>
</evidence>
<dbReference type="InterPro" id="IPR013762">
    <property type="entry name" value="Integrase-like_cat_sf"/>
</dbReference>
<keyword evidence="5" id="KW-1185">Reference proteome</keyword>
<dbReference type="EMBL" id="JANIBJ010000031">
    <property type="protein sequence ID" value="MCQ8105532.1"/>
    <property type="molecule type" value="Genomic_DNA"/>
</dbReference>
<dbReference type="InterPro" id="IPR011010">
    <property type="entry name" value="DNA_brk_join_enz"/>
</dbReference>
<keyword evidence="2" id="KW-0233">DNA recombination</keyword>
<gene>
    <name evidence="4" type="ORF">NP590_15580</name>
</gene>
<dbReference type="SUPFAM" id="SSF56349">
    <property type="entry name" value="DNA breaking-rejoining enzymes"/>
    <property type="match status" value="1"/>
</dbReference>
<dbReference type="Proteomes" id="UP001524499">
    <property type="component" value="Unassembled WGS sequence"/>
</dbReference>
<evidence type="ECO:0000256" key="2">
    <source>
        <dbReference type="ARBA" id="ARBA00023172"/>
    </source>
</evidence>
<dbReference type="Pfam" id="PF24624">
    <property type="entry name" value="Int_N"/>
    <property type="match status" value="1"/>
</dbReference>
<reference evidence="4 5" key="1">
    <citation type="submission" date="2022-07" db="EMBL/GenBank/DDBJ databases">
        <title>Methylomonas rivi sp. nov., Methylomonas rosea sp. nov., Methylomonas aureus sp. nov. and Methylomonas subterranea sp. nov., four novel methanotrophs isolated from a freshwater creek and the deep terrestrial subsurface.</title>
        <authorList>
            <person name="Abin C."/>
            <person name="Sankaranarayanan K."/>
            <person name="Garner C."/>
            <person name="Sindelar R."/>
            <person name="Kotary K."/>
            <person name="Garner R."/>
            <person name="Barclay S."/>
            <person name="Lawson P."/>
            <person name="Krumholz L."/>
        </authorList>
    </citation>
    <scope>NUCLEOTIDE SEQUENCE [LARGE SCALE GENOMIC DNA]</scope>
    <source>
        <strain evidence="4 5">SURF-2</strain>
    </source>
</reference>
<dbReference type="InterPro" id="IPR057084">
    <property type="entry name" value="Int_N"/>
</dbReference>
<evidence type="ECO:0000313" key="5">
    <source>
        <dbReference type="Proteomes" id="UP001524499"/>
    </source>
</evidence>
<accession>A0ABT1TJ74</accession>
<protein>
    <submittedName>
        <fullName evidence="4">Tyrosine-type recombinase/integrase</fullName>
    </submittedName>
</protein>
<dbReference type="PROSITE" id="PS51898">
    <property type="entry name" value="TYR_RECOMBINASE"/>
    <property type="match status" value="1"/>
</dbReference>
<evidence type="ECO:0000259" key="3">
    <source>
        <dbReference type="PROSITE" id="PS51898"/>
    </source>
</evidence>
<proteinExistence type="predicted"/>
<organism evidence="4 5">
    <name type="scientific">Methylomonas subterranea</name>
    <dbReference type="NCBI Taxonomy" id="2952225"/>
    <lineage>
        <taxon>Bacteria</taxon>
        <taxon>Pseudomonadati</taxon>
        <taxon>Pseudomonadota</taxon>
        <taxon>Gammaproteobacteria</taxon>
        <taxon>Methylococcales</taxon>
        <taxon>Methylococcaceae</taxon>
        <taxon>Methylomonas</taxon>
    </lineage>
</organism>
<comment type="caution">
    <text evidence="4">The sequence shown here is derived from an EMBL/GenBank/DDBJ whole genome shotgun (WGS) entry which is preliminary data.</text>
</comment>
<dbReference type="PANTHER" id="PTHR30349:SF93">
    <property type="entry name" value="FELS-2 PROPHAGE PROTEIN"/>
    <property type="match status" value="1"/>
</dbReference>
<evidence type="ECO:0000313" key="4">
    <source>
        <dbReference type="EMBL" id="MCQ8105532.1"/>
    </source>
</evidence>
<dbReference type="Pfam" id="PF00589">
    <property type="entry name" value="Phage_integrase"/>
    <property type="match status" value="1"/>
</dbReference>
<dbReference type="InterPro" id="IPR002104">
    <property type="entry name" value="Integrase_catalytic"/>
</dbReference>
<dbReference type="PANTHER" id="PTHR30349">
    <property type="entry name" value="PHAGE INTEGRASE-RELATED"/>
    <property type="match status" value="1"/>
</dbReference>
<keyword evidence="1" id="KW-0229">DNA integration</keyword>
<dbReference type="RefSeq" id="WP_256603537.1">
    <property type="nucleotide sequence ID" value="NZ_JANIBJ010000031.1"/>
</dbReference>